<feature type="transmembrane region" description="Helical" evidence="6">
    <location>
        <begin position="318"/>
        <end position="337"/>
    </location>
</feature>
<dbReference type="SUPFAM" id="SSF82866">
    <property type="entry name" value="Multidrug efflux transporter AcrB transmembrane domain"/>
    <property type="match status" value="2"/>
</dbReference>
<dbReference type="AlphaFoldDB" id="A0A1T2KZ99"/>
<evidence type="ECO:0000256" key="6">
    <source>
        <dbReference type="SAM" id="Phobius"/>
    </source>
</evidence>
<dbReference type="GO" id="GO:0005886">
    <property type="term" value="C:plasma membrane"/>
    <property type="evidence" value="ECO:0007669"/>
    <property type="project" value="UniProtKB-SubCell"/>
</dbReference>
<keyword evidence="5 6" id="KW-0472">Membrane</keyword>
<dbReference type="EMBL" id="MPRL01000119">
    <property type="protein sequence ID" value="OOZ38178.1"/>
    <property type="molecule type" value="Genomic_DNA"/>
</dbReference>
<feature type="transmembrane region" description="Helical" evidence="6">
    <location>
        <begin position="765"/>
        <end position="783"/>
    </location>
</feature>
<protein>
    <submittedName>
        <fullName evidence="8">Transporter</fullName>
    </submittedName>
</protein>
<dbReference type="InterPro" id="IPR050545">
    <property type="entry name" value="Mycobact_MmpL"/>
</dbReference>
<comment type="caution">
    <text evidence="8">The sequence shown here is derived from an EMBL/GenBank/DDBJ whole genome shotgun (WGS) entry which is preliminary data.</text>
</comment>
<comment type="subcellular location">
    <subcellularLocation>
        <location evidence="1">Cell membrane</location>
        <topology evidence="1">Multi-pass membrane protein</topology>
    </subcellularLocation>
</comment>
<keyword evidence="3 6" id="KW-0812">Transmembrane</keyword>
<keyword evidence="9" id="KW-1185">Reference proteome</keyword>
<dbReference type="GO" id="GO:0022857">
    <property type="term" value="F:transmembrane transporter activity"/>
    <property type="evidence" value="ECO:0007669"/>
    <property type="project" value="InterPro"/>
</dbReference>
<dbReference type="RefSeq" id="WP_078485154.1">
    <property type="nucleotide sequence ID" value="NZ_MPRL01000119.1"/>
</dbReference>
<feature type="transmembrane region" description="Helical" evidence="6">
    <location>
        <begin position="20"/>
        <end position="38"/>
    </location>
</feature>
<dbReference type="PROSITE" id="PS50156">
    <property type="entry name" value="SSD"/>
    <property type="match status" value="1"/>
</dbReference>
<feature type="transmembrane region" description="Helical" evidence="6">
    <location>
        <begin position="357"/>
        <end position="380"/>
    </location>
</feature>
<dbReference type="Proteomes" id="UP000191110">
    <property type="component" value="Unassembled WGS sequence"/>
</dbReference>
<dbReference type="InterPro" id="IPR004869">
    <property type="entry name" value="MMPL_dom"/>
</dbReference>
<feature type="transmembrane region" description="Helical" evidence="6">
    <location>
        <begin position="286"/>
        <end position="306"/>
    </location>
</feature>
<keyword evidence="2" id="KW-1003">Cell membrane</keyword>
<evidence type="ECO:0000313" key="8">
    <source>
        <dbReference type="EMBL" id="OOZ38178.1"/>
    </source>
</evidence>
<organism evidence="8 9">
    <name type="scientific">Solemya pervernicosa gill symbiont</name>
    <dbReference type="NCBI Taxonomy" id="642797"/>
    <lineage>
        <taxon>Bacteria</taxon>
        <taxon>Pseudomonadati</taxon>
        <taxon>Pseudomonadota</taxon>
        <taxon>Gammaproteobacteria</taxon>
        <taxon>sulfur-oxidizing symbionts</taxon>
    </lineage>
</organism>
<feature type="transmembrane region" description="Helical" evidence="6">
    <location>
        <begin position="392"/>
        <end position="415"/>
    </location>
</feature>
<dbReference type="Pfam" id="PF03176">
    <property type="entry name" value="MMPL"/>
    <property type="match status" value="2"/>
</dbReference>
<evidence type="ECO:0000256" key="4">
    <source>
        <dbReference type="ARBA" id="ARBA00022989"/>
    </source>
</evidence>
<dbReference type="PRINTS" id="PR00702">
    <property type="entry name" value="ACRIFLAVINRP"/>
</dbReference>
<evidence type="ECO:0000256" key="2">
    <source>
        <dbReference type="ARBA" id="ARBA00022475"/>
    </source>
</evidence>
<evidence type="ECO:0000313" key="9">
    <source>
        <dbReference type="Proteomes" id="UP000191110"/>
    </source>
</evidence>
<dbReference type="Gene3D" id="1.20.1640.10">
    <property type="entry name" value="Multidrug efflux transporter AcrB transmembrane domain"/>
    <property type="match status" value="2"/>
</dbReference>
<dbReference type="InterPro" id="IPR001036">
    <property type="entry name" value="Acrflvin-R"/>
</dbReference>
<evidence type="ECO:0000259" key="7">
    <source>
        <dbReference type="PROSITE" id="PS50156"/>
    </source>
</evidence>
<feature type="domain" description="SSD" evidence="7">
    <location>
        <begin position="689"/>
        <end position="816"/>
    </location>
</feature>
<proteinExistence type="predicted"/>
<feature type="transmembrane region" description="Helical" evidence="6">
    <location>
        <begin position="445"/>
        <end position="465"/>
    </location>
</feature>
<reference evidence="8 9" key="1">
    <citation type="submission" date="2016-11" db="EMBL/GenBank/DDBJ databases">
        <title>Mixed transmission modes and dynamic genome evolution in an obligate animal-bacterial symbiosis.</title>
        <authorList>
            <person name="Russell S.L."/>
            <person name="Corbett-Detig R.B."/>
            <person name="Cavanaugh C.M."/>
        </authorList>
    </citation>
    <scope>NUCLEOTIDE SEQUENCE [LARGE SCALE GENOMIC DNA]</scope>
    <source>
        <strain evidence="8">Sveles-Q1</strain>
    </source>
</reference>
<feature type="transmembrane region" description="Helical" evidence="6">
    <location>
        <begin position="261"/>
        <end position="280"/>
    </location>
</feature>
<feature type="transmembrane region" description="Helical" evidence="6">
    <location>
        <begin position="690"/>
        <end position="713"/>
    </location>
</feature>
<accession>A0A1T2KZ99</accession>
<evidence type="ECO:0000256" key="3">
    <source>
        <dbReference type="ARBA" id="ARBA00022692"/>
    </source>
</evidence>
<dbReference type="PANTHER" id="PTHR33406">
    <property type="entry name" value="MEMBRANE PROTEIN MJ1562-RELATED"/>
    <property type="match status" value="1"/>
</dbReference>
<evidence type="ECO:0000256" key="1">
    <source>
        <dbReference type="ARBA" id="ARBA00004651"/>
    </source>
</evidence>
<name>A0A1T2KZ99_9GAMM</name>
<sequence>MKDTLQNLYDRLVLDRPKLTLLMVLLATLLFASFIPDFKLDISADSLVLEQDEDLHYYRAIRARYGSDDYLIITYSPKGGLFEAQTLDDLRRLRDALLKIERVESVLSILDVPLLESPPIGLQELQRQTPTLDSEGVDRQLAAVELQQSPLYRNRLVGEEGDTTALQVNFKRDETYLRLRSERDALRERELEQPLSQHQSEQLTQLTDQFKRYSSELMVQEEVDIAQIREILDQHRNRAELHLGGLPMIVADMMEFVRHDLRVFGVGVIVILAMLLTIAFRQPRWVFLPITTALVACVITVGLLGLYEWRITIVSSNFITLLLIFSLSLTIHLVVRYRELQMLHPDAEQRYLVRETVYSKVLPSFYTVITTMVAFGSLVVSGIRPVIDFGWIMVIGLGVAFLLAFTLFPAVLMLMRPGERRKRHDITAHITDFTAHVIENHSTTVLLVTLVGAIVSAVGITRLTVDNRFIDYFKQETEIFQGMYLVDQKLGGTTPLDVVIEAPSDFFEEEELDPEDQYIPQGEAGITATSYWFNSYALDEIEAIHAYLDGINETGKVLSLSTSMSVLKQLNQGRPLDDYFMSILYKRLPEDVKASMVSPYISEDGNQLRFAVRVYESDVAMVRQALLDKIHRDLTTHFGLADEQVRLSGMMVLFNNMLQSLFKSQVLTLGAVFLAIMVMFAVLFRSIRIALIAIIPNLFAASVVLGLMGWLGVPLDIMTITIAAISVGIGVDDTIHYVHRYGEELQKDWDYKEALFRSHNSIGRAMYFTTVTITVGFSILVLSSFVPTIYFGILTAFAMVTALTANVTVLPILLEKLKPYGESGVPAK</sequence>
<dbReference type="InterPro" id="IPR000731">
    <property type="entry name" value="SSD"/>
</dbReference>
<dbReference type="OrthoDB" id="9759187at2"/>
<feature type="transmembrane region" description="Helical" evidence="6">
    <location>
        <begin position="789"/>
        <end position="814"/>
    </location>
</feature>
<keyword evidence="4 6" id="KW-1133">Transmembrane helix</keyword>
<evidence type="ECO:0000256" key="5">
    <source>
        <dbReference type="ARBA" id="ARBA00023136"/>
    </source>
</evidence>
<feature type="transmembrane region" description="Helical" evidence="6">
    <location>
        <begin position="666"/>
        <end position="684"/>
    </location>
</feature>
<gene>
    <name evidence="8" type="ORF">BOW53_16365</name>
</gene>
<dbReference type="PANTHER" id="PTHR33406:SF12">
    <property type="entry name" value="BLR2997 PROTEIN"/>
    <property type="match status" value="1"/>
</dbReference>